<name>A0ABS2DRQ2_9BURK</name>
<evidence type="ECO:0000313" key="2">
    <source>
        <dbReference type="Proteomes" id="UP000715095"/>
    </source>
</evidence>
<dbReference type="RefSeq" id="WP_205102459.1">
    <property type="nucleotide sequence ID" value="NZ_JACJJC010000007.1"/>
</dbReference>
<dbReference type="EMBL" id="JACJJC010000007">
    <property type="protein sequence ID" value="MBM6703991.1"/>
    <property type="molecule type" value="Genomic_DNA"/>
</dbReference>
<comment type="caution">
    <text evidence="1">The sequence shown here is derived from an EMBL/GenBank/DDBJ whole genome shotgun (WGS) entry which is preliminary data.</text>
</comment>
<gene>
    <name evidence="1" type="ORF">H6A60_05765</name>
</gene>
<organism evidence="1 2">
    <name type="scientific">Sutterella massiliensis</name>
    <dbReference type="NCBI Taxonomy" id="1816689"/>
    <lineage>
        <taxon>Bacteria</taxon>
        <taxon>Pseudomonadati</taxon>
        <taxon>Pseudomonadota</taxon>
        <taxon>Betaproteobacteria</taxon>
        <taxon>Burkholderiales</taxon>
        <taxon>Sutterellaceae</taxon>
        <taxon>Sutterella</taxon>
    </lineage>
</organism>
<reference evidence="1 2" key="1">
    <citation type="journal article" date="2021" name="Sci. Rep.">
        <title>The distribution of antibiotic resistance genes in chicken gut microbiota commensals.</title>
        <authorList>
            <person name="Juricova H."/>
            <person name="Matiasovicova J."/>
            <person name="Kubasova T."/>
            <person name="Cejkova D."/>
            <person name="Rychlik I."/>
        </authorList>
    </citation>
    <scope>NUCLEOTIDE SEQUENCE [LARGE SCALE GENOMIC DNA]</scope>
    <source>
        <strain evidence="1 2">An829</strain>
    </source>
</reference>
<sequence length="47" mass="5050">MRHFAGARLTTAASVLRSDTQANKTKAAPGILPTAAFVWSLPEREPL</sequence>
<evidence type="ECO:0000313" key="1">
    <source>
        <dbReference type="EMBL" id="MBM6703991.1"/>
    </source>
</evidence>
<protein>
    <submittedName>
        <fullName evidence="1">Uncharacterized protein</fullName>
    </submittedName>
</protein>
<dbReference type="Proteomes" id="UP000715095">
    <property type="component" value="Unassembled WGS sequence"/>
</dbReference>
<keyword evidence="2" id="KW-1185">Reference proteome</keyword>
<accession>A0ABS2DRQ2</accession>
<proteinExistence type="predicted"/>